<sequence length="92" mass="9862">MAIVDLKLQLRELQEKFVRTAPAGRVELYESKIEELRSDFAKRVALKKGDSAPDFSLPNAHGDVVSLSSALALGPAETRPAAFARGVAKAGL</sequence>
<dbReference type="AlphaFoldDB" id="A0A446CHV4"/>
<dbReference type="EMBL" id="UFQB01000012">
    <property type="protein sequence ID" value="SSW67497.1"/>
    <property type="molecule type" value="Genomic_DNA"/>
</dbReference>
<name>A0A446CHV4_9BURK</name>
<gene>
    <name evidence="1" type="ORF">AGI3411_03160</name>
</gene>
<dbReference type="OrthoDB" id="9809746at2"/>
<evidence type="ECO:0000313" key="2">
    <source>
        <dbReference type="Proteomes" id="UP000289184"/>
    </source>
</evidence>
<reference evidence="1 2" key="1">
    <citation type="submission" date="2018-07" db="EMBL/GenBank/DDBJ databases">
        <authorList>
            <person name="Peeters C."/>
        </authorList>
    </citation>
    <scope>NUCLEOTIDE SEQUENCE [LARGE SCALE GENOMIC DNA]</scope>
    <source>
        <strain evidence="1 2">LMG 3411</strain>
    </source>
</reference>
<dbReference type="Proteomes" id="UP000289184">
    <property type="component" value="Unassembled WGS sequence"/>
</dbReference>
<organism evidence="1 2">
    <name type="scientific">Achromobacter agilis</name>
    <dbReference type="NCBI Taxonomy" id="1353888"/>
    <lineage>
        <taxon>Bacteria</taxon>
        <taxon>Pseudomonadati</taxon>
        <taxon>Pseudomonadota</taxon>
        <taxon>Betaproteobacteria</taxon>
        <taxon>Burkholderiales</taxon>
        <taxon>Alcaligenaceae</taxon>
        <taxon>Achromobacter</taxon>
    </lineage>
</organism>
<proteinExistence type="predicted"/>
<evidence type="ECO:0000313" key="1">
    <source>
        <dbReference type="EMBL" id="SSW67497.1"/>
    </source>
</evidence>
<protein>
    <submittedName>
        <fullName evidence="1">Uncharacterized protein</fullName>
    </submittedName>
</protein>
<dbReference type="RefSeq" id="WP_129528338.1">
    <property type="nucleotide sequence ID" value="NZ_UFQB01000012.1"/>
</dbReference>
<keyword evidence="2" id="KW-1185">Reference proteome</keyword>
<accession>A0A446CHV4</accession>